<proteinExistence type="predicted"/>
<accession>A0A9W5KQU9</accession>
<gene>
    <name evidence="2" type="ORF">IK5_06091</name>
</gene>
<evidence type="ECO:0000313" key="3">
    <source>
        <dbReference type="Proteomes" id="UP000006967"/>
    </source>
</evidence>
<reference evidence="2 3" key="1">
    <citation type="submission" date="2012-04" db="EMBL/GenBank/DDBJ databases">
        <title>The Genome Sequence of Bacillus cereus VD154.</title>
        <authorList>
            <consortium name="The Broad Institute Genome Sequencing Platform"/>
            <consortium name="The Broad Institute Genome Sequencing Center for Infectious Disease"/>
            <person name="Feldgarden M."/>
            <person name="Van der Auwera G.A."/>
            <person name="Mahillon J."/>
            <person name="Duprez V."/>
            <person name="Timmery S."/>
            <person name="Mattelet C."/>
            <person name="Dierick K."/>
            <person name="Sun M."/>
            <person name="Yu Z."/>
            <person name="Zhu L."/>
            <person name="Hu X."/>
            <person name="Shank E.B."/>
            <person name="Swiecicka I."/>
            <person name="Hansen B.M."/>
            <person name="Andrup L."/>
            <person name="Young S.K."/>
            <person name="Zeng Q."/>
            <person name="Gargeya S."/>
            <person name="Fitzgerald M."/>
            <person name="Haas B."/>
            <person name="Abouelleil A."/>
            <person name="Alvarado L."/>
            <person name="Arachchi H.M."/>
            <person name="Berlin A."/>
            <person name="Chapman S.B."/>
            <person name="Goldberg J."/>
            <person name="Griggs A."/>
            <person name="Gujja S."/>
            <person name="Hansen M."/>
            <person name="Howarth C."/>
            <person name="Imamovic A."/>
            <person name="Larimer J."/>
            <person name="McCowen C."/>
            <person name="Montmayeur A."/>
            <person name="Murphy C."/>
            <person name="Neiman D."/>
            <person name="Pearson M."/>
            <person name="Priest M."/>
            <person name="Roberts A."/>
            <person name="Saif S."/>
            <person name="Shea T."/>
            <person name="Sisk P."/>
            <person name="Sykes S."/>
            <person name="Wortman J."/>
            <person name="Nusbaum C."/>
            <person name="Birren B."/>
        </authorList>
    </citation>
    <scope>NUCLEOTIDE SEQUENCE [LARGE SCALE GENOMIC DNA]</scope>
    <source>
        <strain evidence="2 3">VD154</strain>
    </source>
</reference>
<name>A0A9W5KQU9_BACCE</name>
<dbReference type="Proteomes" id="UP000006967">
    <property type="component" value="Unassembled WGS sequence"/>
</dbReference>
<keyword evidence="1" id="KW-0175">Coiled coil</keyword>
<feature type="coiled-coil region" evidence="1">
    <location>
        <begin position="22"/>
        <end position="49"/>
    </location>
</feature>
<evidence type="ECO:0000313" key="2">
    <source>
        <dbReference type="EMBL" id="EJR60943.1"/>
    </source>
</evidence>
<organism evidence="2 3">
    <name type="scientific">Bacillus cereus VD154</name>
    <dbReference type="NCBI Taxonomy" id="1053238"/>
    <lineage>
        <taxon>Bacteria</taxon>
        <taxon>Bacillati</taxon>
        <taxon>Bacillota</taxon>
        <taxon>Bacilli</taxon>
        <taxon>Bacillales</taxon>
        <taxon>Bacillaceae</taxon>
        <taxon>Bacillus</taxon>
        <taxon>Bacillus cereus group</taxon>
    </lineage>
</organism>
<sequence length="91" mass="10505">MLKKQEILAVYQKGPQAICDFVHQLESQIQNLKERIEELENRSKKTLQIVINHPLQMVFVSLLQKVCENHPSVKSVPVGPQRTYTSFDNDS</sequence>
<dbReference type="EMBL" id="AHFG01000101">
    <property type="protein sequence ID" value="EJR60943.1"/>
    <property type="molecule type" value="Genomic_DNA"/>
</dbReference>
<protein>
    <submittedName>
        <fullName evidence="2">Uncharacterized protein</fullName>
    </submittedName>
</protein>
<dbReference type="AlphaFoldDB" id="A0A9W5KQU9"/>
<comment type="caution">
    <text evidence="2">The sequence shown here is derived from an EMBL/GenBank/DDBJ whole genome shotgun (WGS) entry which is preliminary data.</text>
</comment>
<evidence type="ECO:0000256" key="1">
    <source>
        <dbReference type="SAM" id="Coils"/>
    </source>
</evidence>